<dbReference type="Gene3D" id="3.90.1150.10">
    <property type="entry name" value="Aspartate Aminotransferase, domain 1"/>
    <property type="match status" value="1"/>
</dbReference>
<dbReference type="PANTHER" id="PTHR43586:SF8">
    <property type="entry name" value="CYSTEINE DESULFURASE 1, CHLOROPLASTIC"/>
    <property type="match status" value="1"/>
</dbReference>
<gene>
    <name evidence="3" type="ORF">ENK44_01920</name>
</gene>
<evidence type="ECO:0000259" key="2">
    <source>
        <dbReference type="Pfam" id="PF00266"/>
    </source>
</evidence>
<dbReference type="PANTHER" id="PTHR43586">
    <property type="entry name" value="CYSTEINE DESULFURASE"/>
    <property type="match status" value="1"/>
</dbReference>
<dbReference type="SUPFAM" id="SSF53383">
    <property type="entry name" value="PLP-dependent transferases"/>
    <property type="match status" value="1"/>
</dbReference>
<organism evidence="3">
    <name type="scientific">Caldithrix abyssi</name>
    <dbReference type="NCBI Taxonomy" id="187145"/>
    <lineage>
        <taxon>Bacteria</taxon>
        <taxon>Pseudomonadati</taxon>
        <taxon>Calditrichota</taxon>
        <taxon>Calditrichia</taxon>
        <taxon>Calditrichales</taxon>
        <taxon>Calditrichaceae</taxon>
        <taxon>Caldithrix</taxon>
    </lineage>
</organism>
<reference evidence="3" key="1">
    <citation type="journal article" date="2020" name="mSystems">
        <title>Genome- and Community-Level Interaction Insights into Carbon Utilization and Element Cycling Functions of Hydrothermarchaeota in Hydrothermal Sediment.</title>
        <authorList>
            <person name="Zhou Z."/>
            <person name="Liu Y."/>
            <person name="Xu W."/>
            <person name="Pan J."/>
            <person name="Luo Z.H."/>
            <person name="Li M."/>
        </authorList>
    </citation>
    <scope>NUCLEOTIDE SEQUENCE [LARGE SCALE GENOMIC DNA]</scope>
    <source>
        <strain evidence="3">HyVt-577</strain>
    </source>
</reference>
<keyword evidence="1" id="KW-0663">Pyridoxal phosphate</keyword>
<dbReference type="AlphaFoldDB" id="A0A7V4WUI8"/>
<name>A0A7V4WUI8_CALAY</name>
<dbReference type="InterPro" id="IPR015421">
    <property type="entry name" value="PyrdxlP-dep_Trfase_major"/>
</dbReference>
<evidence type="ECO:0000256" key="1">
    <source>
        <dbReference type="ARBA" id="ARBA00022898"/>
    </source>
</evidence>
<keyword evidence="3" id="KW-0032">Aminotransferase</keyword>
<evidence type="ECO:0000313" key="3">
    <source>
        <dbReference type="EMBL" id="HGY54437.1"/>
    </source>
</evidence>
<dbReference type="Proteomes" id="UP000885779">
    <property type="component" value="Unassembled WGS sequence"/>
</dbReference>
<proteinExistence type="predicted"/>
<protein>
    <submittedName>
        <fullName evidence="3">Aminotransferase class V-fold PLP-dependent enzyme</fullName>
    </submittedName>
</protein>
<accession>A0A7V4WUI8</accession>
<dbReference type="EMBL" id="DRQG01000019">
    <property type="protein sequence ID" value="HGY54437.1"/>
    <property type="molecule type" value="Genomic_DNA"/>
</dbReference>
<dbReference type="InterPro" id="IPR015424">
    <property type="entry name" value="PyrdxlP-dep_Trfase"/>
</dbReference>
<dbReference type="Pfam" id="PF00266">
    <property type="entry name" value="Aminotran_5"/>
    <property type="match status" value="1"/>
</dbReference>
<dbReference type="Gene3D" id="3.40.640.10">
    <property type="entry name" value="Type I PLP-dependent aspartate aminotransferase-like (Major domain)"/>
    <property type="match status" value="1"/>
</dbReference>
<feature type="domain" description="Aminotransferase class V" evidence="2">
    <location>
        <begin position="32"/>
        <end position="443"/>
    </location>
</feature>
<sequence>MNQLESYFAPFRDKIIGYNFTHPFPAGKKEIVYADWAASGRLYRPIDEYITNTLGPYLANTHTETTLTGTVMTKAYHQAHDIIKKHVNAGPDDCLLFAGFGMTAVVNKFQRILGLRVPEKFKPLFNGNDAIERPLILITHMEHHSNQTSWVETLSEVKIINRTEEGLPDLNHLRDILKKNRDRKLIIGTFTACSNVTGIKTPYHEMAEIMHEFGGYCFVDFSASAPYVKIDMHPSKEQQRLDAIFFSPHKFLGGPGASGVIVFNKELYKNKIPDHPGGGTVTWTNPWGEHHYFDEIEIREDGGTPGFLQGIKASLAVLLKEEMGIDKMAEREHQIKERFMNGLQNIEGISILEAHQRNRLAYVSFYHKDIHHNLIVRLLNDRFGIQTRGGCSCAGTYGHILLNISYDESKRITEMIDLGDFSQKPGWVRASLHPVMTDAEIDYILDALKEIIAHHKEWSEDYRFDKHSGDFIPAQNDHFVIDLEKTFRP</sequence>
<dbReference type="InterPro" id="IPR000192">
    <property type="entry name" value="Aminotrans_V_dom"/>
</dbReference>
<keyword evidence="3" id="KW-0808">Transferase</keyword>
<dbReference type="GO" id="GO:0008483">
    <property type="term" value="F:transaminase activity"/>
    <property type="evidence" value="ECO:0007669"/>
    <property type="project" value="UniProtKB-KW"/>
</dbReference>
<comment type="caution">
    <text evidence="3">The sequence shown here is derived from an EMBL/GenBank/DDBJ whole genome shotgun (WGS) entry which is preliminary data.</text>
</comment>
<dbReference type="InterPro" id="IPR015422">
    <property type="entry name" value="PyrdxlP-dep_Trfase_small"/>
</dbReference>